<name>A1TWM4_MARN8</name>
<dbReference type="Proteomes" id="UP000000998">
    <property type="component" value="Chromosome"/>
</dbReference>
<evidence type="ECO:0008006" key="4">
    <source>
        <dbReference type="Google" id="ProtNLM"/>
    </source>
</evidence>
<dbReference type="HOGENOM" id="CLU_076579_0_1_6"/>
<sequence length="350" mass="40443">MMYSGEQGRVPTKNAGSEGVINRRISDQQPDQIVDVTEWDFYQDYEVFPSGARNKSLRICPDPTPFDFCIPGHRYLFKEAIKSAKNPDQPRHPDQYWAEVIAFKIGRLMGLTIPPTFVAIDSKTNEPGVISEWFLNYGPVEERYTDGGDHMQAAIPEYEREKGRQHNLSTILTFSRALAIRGLLSQDWIAYWGLCLCFDALIGNTDRHQENWGVIWNRDEDRARFSPYFDNGTSLGHELFEKKIETLLHDDGALLHYIQKGRHHMRWNRDDAARMGLIEGVRQFCAKYPSIIPTLTDRLTRWDSGQLKQILDNLTEFDIAAPLTALRAEFVYSLTMKRRELLLKALEELE</sequence>
<organism evidence="2 3">
    <name type="scientific">Marinobacter nauticus (strain ATCC 700491 / DSM 11845 / VT8)</name>
    <name type="common">Marinobacter aquaeolei</name>
    <dbReference type="NCBI Taxonomy" id="351348"/>
    <lineage>
        <taxon>Bacteria</taxon>
        <taxon>Pseudomonadati</taxon>
        <taxon>Pseudomonadota</taxon>
        <taxon>Gammaproteobacteria</taxon>
        <taxon>Pseudomonadales</taxon>
        <taxon>Marinobacteraceae</taxon>
        <taxon>Marinobacter</taxon>
    </lineage>
</organism>
<accession>A1TWM4</accession>
<evidence type="ECO:0000313" key="3">
    <source>
        <dbReference type="Proteomes" id="UP000000998"/>
    </source>
</evidence>
<dbReference type="eggNOG" id="COG3550">
    <property type="taxonomic scope" value="Bacteria"/>
</dbReference>
<proteinExistence type="predicted"/>
<dbReference type="AlphaFoldDB" id="A1TWM4"/>
<dbReference type="KEGG" id="maq:Maqu_0036"/>
<protein>
    <recommendedName>
        <fullName evidence="4">HipA-like C-terminal domain-containing protein</fullName>
    </recommendedName>
</protein>
<dbReference type="EMBL" id="CP000514">
    <property type="protein sequence ID" value="ABM17143.1"/>
    <property type="molecule type" value="Genomic_DNA"/>
</dbReference>
<evidence type="ECO:0000256" key="1">
    <source>
        <dbReference type="SAM" id="MobiDB-lite"/>
    </source>
</evidence>
<feature type="region of interest" description="Disordered" evidence="1">
    <location>
        <begin position="1"/>
        <end position="26"/>
    </location>
</feature>
<evidence type="ECO:0000313" key="2">
    <source>
        <dbReference type="EMBL" id="ABM17143.1"/>
    </source>
</evidence>
<dbReference type="Gene3D" id="1.10.1070.20">
    <property type="match status" value="1"/>
</dbReference>
<reference evidence="3" key="1">
    <citation type="journal article" date="2011" name="Appl. Environ. Microbiol.">
        <title>Genomic potential of Marinobacter aquaeolei, a biogeochemical 'opportunitroph'.</title>
        <authorList>
            <person name="Singer E."/>
            <person name="Webb E.A."/>
            <person name="Nelson W.C."/>
            <person name="Heidelberg J.F."/>
            <person name="Ivanova N."/>
            <person name="Pati A."/>
            <person name="Edwards K.J."/>
        </authorList>
    </citation>
    <scope>NUCLEOTIDE SEQUENCE [LARGE SCALE GENOMIC DNA]</scope>
    <source>
        <strain evidence="3">ATCC 700491 / DSM 11845 / VT8</strain>
    </source>
</reference>
<gene>
    <name evidence="2" type="ordered locus">Maqu_0036</name>
</gene>